<dbReference type="AlphaFoldDB" id="A0A175JKW1"/>
<dbReference type="SUPFAM" id="SSF69322">
    <property type="entry name" value="Tricorn protease domain 2"/>
    <property type="match status" value="1"/>
</dbReference>
<dbReference type="VEuPathDB" id="AmoebaDB:EHI8A_233930"/>
<dbReference type="VEuPathDB" id="AmoebaDB:EHI_175120"/>
<protein>
    <recommendedName>
        <fullName evidence="4">Meiosis-specific nuclear structural protein</fullName>
    </recommendedName>
</protein>
<proteinExistence type="predicted"/>
<dbReference type="EMBL" id="BDEQ01000001">
    <property type="protein sequence ID" value="GAT94339.1"/>
    <property type="molecule type" value="Genomic_DNA"/>
</dbReference>
<feature type="coiled-coil region" evidence="1">
    <location>
        <begin position="33"/>
        <end position="219"/>
    </location>
</feature>
<gene>
    <name evidence="2" type="ORF">CL6EHI_175120</name>
</gene>
<dbReference type="eggNOG" id="ENOG502RGT6">
    <property type="taxonomic scope" value="Eukaryota"/>
</dbReference>
<dbReference type="VEuPathDB" id="AmoebaDB:EHI7A_022410"/>
<evidence type="ECO:0000256" key="1">
    <source>
        <dbReference type="SAM" id="Coils"/>
    </source>
</evidence>
<dbReference type="Proteomes" id="UP000078387">
    <property type="component" value="Unassembled WGS sequence"/>
</dbReference>
<accession>A0A175JKW1</accession>
<dbReference type="VEuPathDB" id="AmoebaDB:KM1_052440"/>
<keyword evidence="1" id="KW-0175">Coiled coil</keyword>
<evidence type="ECO:0000313" key="2">
    <source>
        <dbReference type="EMBL" id="GAT94339.1"/>
    </source>
</evidence>
<dbReference type="VEuPathDB" id="AmoebaDB:EHI5A_043110"/>
<name>A0A175JKW1_ENTHI</name>
<comment type="caution">
    <text evidence="2">The sequence shown here is derived from an EMBL/GenBank/DDBJ whole genome shotgun (WGS) entry which is preliminary data.</text>
</comment>
<evidence type="ECO:0008006" key="4">
    <source>
        <dbReference type="Google" id="ProtNLM"/>
    </source>
</evidence>
<evidence type="ECO:0000313" key="3">
    <source>
        <dbReference type="Proteomes" id="UP000078387"/>
    </source>
</evidence>
<organism evidence="2 3">
    <name type="scientific">Entamoeba histolytica</name>
    <dbReference type="NCBI Taxonomy" id="5759"/>
    <lineage>
        <taxon>Eukaryota</taxon>
        <taxon>Amoebozoa</taxon>
        <taxon>Evosea</taxon>
        <taxon>Archamoebae</taxon>
        <taxon>Mastigamoebida</taxon>
        <taxon>Entamoebidae</taxon>
        <taxon>Entamoeba</taxon>
    </lineage>
</organism>
<reference evidence="2 3" key="1">
    <citation type="submission" date="2016-05" db="EMBL/GenBank/DDBJ databases">
        <title>First whole genome sequencing of Entamoeba histolytica HM1:IMSS-clone-6.</title>
        <authorList>
            <person name="Mukherjee Avik.K."/>
            <person name="Izumyama S."/>
            <person name="Nakada-Tsukui K."/>
            <person name="Nozaki T."/>
        </authorList>
    </citation>
    <scope>NUCLEOTIDE SEQUENCE [LARGE SCALE GENOMIC DNA]</scope>
    <source>
        <strain evidence="2 3">HM1:IMSS clone 6</strain>
    </source>
</reference>
<sequence>MKRTKKMKSIKLMSDYEILKMLILKRNEENEIRIKYYNQLKEKNVMIEQLKKEIEETKKDNVDAPLHTNEEKLMELEEQTNKLQNMHDIIQKRNEELEKENTEMRRIIDELNLKEENDKKFKEEIIQKDKEIEEMKQKNKEIEDMINDKKEKTKRMEEEINKMKGIIEKKEIEEKTFKRMKEETEKKIKEEVSQKEKRINELERKIEIFQIENIELVQRRLKEKREIIWMNQIVPKKEIKTTEKEEETSKYKAEITEVRFIQSVIPFKVIERKEREDVDIIGMKGMNLVVENRKEFKIIERNGEENERISIEKLNGQYICSCLSLEQKEIMFCMKEGIYSKIYFCDLNKKEIESTNCSSPGRIISCTPLDEYNYIFVEQNSYTIVNAIKKNLTTSISYTANNIIKLVTYNGTIYYISEINDSQKLVIVKGSNKTIISLDKNIISMDVGYQCLFLIATSSLYCFDINTKQFVNELSLTDFKSPSIIATSHNHRVVAIGCCNDVIVFWDACIMDATKSVKLFTLDPLLVNSKRPEITKILWNEQGDACSVSCGFQIFIASNDN</sequence>